<comment type="caution">
    <text evidence="2">The sequence shown here is derived from an EMBL/GenBank/DDBJ whole genome shotgun (WGS) entry which is preliminary data.</text>
</comment>
<dbReference type="InterPro" id="IPR032710">
    <property type="entry name" value="NTF2-like_dom_sf"/>
</dbReference>
<dbReference type="AlphaFoldDB" id="A0AAE0WM26"/>
<proteinExistence type="predicted"/>
<evidence type="ECO:0000313" key="3">
    <source>
        <dbReference type="Proteomes" id="UP001274830"/>
    </source>
</evidence>
<dbReference type="Pfam" id="PF13577">
    <property type="entry name" value="SnoaL_4"/>
    <property type="match status" value="1"/>
</dbReference>
<gene>
    <name evidence="2" type="ORF">LTR78_005740</name>
</gene>
<keyword evidence="3" id="KW-1185">Reference proteome</keyword>
<name>A0AAE0WM26_9PEZI</name>
<organism evidence="2 3">
    <name type="scientific">Recurvomyces mirabilis</name>
    <dbReference type="NCBI Taxonomy" id="574656"/>
    <lineage>
        <taxon>Eukaryota</taxon>
        <taxon>Fungi</taxon>
        <taxon>Dikarya</taxon>
        <taxon>Ascomycota</taxon>
        <taxon>Pezizomycotina</taxon>
        <taxon>Dothideomycetes</taxon>
        <taxon>Dothideomycetidae</taxon>
        <taxon>Mycosphaerellales</taxon>
        <taxon>Teratosphaeriaceae</taxon>
        <taxon>Recurvomyces</taxon>
    </lineage>
</organism>
<evidence type="ECO:0000313" key="2">
    <source>
        <dbReference type="EMBL" id="KAK3674271.1"/>
    </source>
</evidence>
<evidence type="ECO:0000259" key="1">
    <source>
        <dbReference type="Pfam" id="PF13577"/>
    </source>
</evidence>
<dbReference type="EMBL" id="JAUTXT010000020">
    <property type="protein sequence ID" value="KAK3674271.1"/>
    <property type="molecule type" value="Genomic_DNA"/>
</dbReference>
<feature type="domain" description="SnoaL-like" evidence="1">
    <location>
        <begin position="96"/>
        <end position="221"/>
    </location>
</feature>
<dbReference type="Gene3D" id="3.10.450.50">
    <property type="match status" value="1"/>
</dbReference>
<sequence length="253" mass="28599">MVFRRKGQTRHYWTVEKLNTLHDMRSRSLSYSEIQAKMPRRTISSLASRWLKIASRKGLMIEDRNNEFRQPKYGTKDYRGASFLLPTVPAIKMDTNAKQAVIETVYKLAYALDALDEATLSQTFTNSFHLDISALLGVPAKDITGTEYYQLARKNLGGFDATQHLLSNPLVTFSSPQEAHVKVYISAFHGIVTEGKTEGATARVFWLIDLVSKDGEEWRIKGIKVQLVAPMDHLEVFKIGHERGVAGQLRKGI</sequence>
<dbReference type="InterPro" id="IPR037401">
    <property type="entry name" value="SnoaL-like"/>
</dbReference>
<accession>A0AAE0WM26</accession>
<dbReference type="SUPFAM" id="SSF54427">
    <property type="entry name" value="NTF2-like"/>
    <property type="match status" value="1"/>
</dbReference>
<reference evidence="2" key="1">
    <citation type="submission" date="2023-07" db="EMBL/GenBank/DDBJ databases">
        <title>Black Yeasts Isolated from many extreme environments.</title>
        <authorList>
            <person name="Coleine C."/>
            <person name="Stajich J.E."/>
            <person name="Selbmann L."/>
        </authorList>
    </citation>
    <scope>NUCLEOTIDE SEQUENCE</scope>
    <source>
        <strain evidence="2">CCFEE 5485</strain>
    </source>
</reference>
<protein>
    <recommendedName>
        <fullName evidence="1">SnoaL-like domain-containing protein</fullName>
    </recommendedName>
</protein>
<dbReference type="Proteomes" id="UP001274830">
    <property type="component" value="Unassembled WGS sequence"/>
</dbReference>